<dbReference type="Proteomes" id="UP000255093">
    <property type="component" value="Unassembled WGS sequence"/>
</dbReference>
<dbReference type="EMBL" id="UGBW01000003">
    <property type="protein sequence ID" value="STH81910.1"/>
    <property type="molecule type" value="Genomic_DNA"/>
</dbReference>
<sequence length="66" mass="7524">MHQKTAEHEQTRILLTIKNGKVIFILHVHDDELVGTLSTFLFIAEKAGYDVIAPADEDEDEDEDEE</sequence>
<dbReference type="AlphaFoldDB" id="A0A376PTC4"/>
<organism evidence="1 2">
    <name type="scientific">Escherichia coli</name>
    <dbReference type="NCBI Taxonomy" id="562"/>
    <lineage>
        <taxon>Bacteria</taxon>
        <taxon>Pseudomonadati</taxon>
        <taxon>Pseudomonadota</taxon>
        <taxon>Gammaproteobacteria</taxon>
        <taxon>Enterobacterales</taxon>
        <taxon>Enterobacteriaceae</taxon>
        <taxon>Escherichia</taxon>
    </lineage>
</organism>
<protein>
    <submittedName>
        <fullName evidence="1">Uncharacterized protein</fullName>
    </submittedName>
</protein>
<dbReference type="RefSeq" id="WP_052895055.1">
    <property type="nucleotide sequence ID" value="NZ_CYBA01000137.1"/>
</dbReference>
<accession>A0A376PTC4</accession>
<evidence type="ECO:0000313" key="2">
    <source>
        <dbReference type="Proteomes" id="UP000255093"/>
    </source>
</evidence>
<name>A0A376PTC4_ECOLX</name>
<gene>
    <name evidence="1" type="ORF">NCTC8621_01854</name>
</gene>
<reference evidence="1 2" key="1">
    <citation type="submission" date="2018-06" db="EMBL/GenBank/DDBJ databases">
        <authorList>
            <consortium name="Pathogen Informatics"/>
            <person name="Doyle S."/>
        </authorList>
    </citation>
    <scope>NUCLEOTIDE SEQUENCE [LARGE SCALE GENOMIC DNA]</scope>
    <source>
        <strain evidence="1 2">NCTC8621</strain>
    </source>
</reference>
<proteinExistence type="predicted"/>
<evidence type="ECO:0000313" key="1">
    <source>
        <dbReference type="EMBL" id="STH81910.1"/>
    </source>
</evidence>